<sequence length="136" mass="13747">PRLAPASTGTWPVIFSSRSISAALRAALSACVAEGSKPSPTLRCDPMMARTSTEGDSSSLLSLARCGAAPGAAGRRPRCLCRALRAVLVPGVCAGASPAQVARNGGRTGAGLVCHALAQAPRAYHRALRALPHGGH</sequence>
<name>A0A699RUG5_TANCI</name>
<dbReference type="EMBL" id="BKCJ011112538">
    <property type="protein sequence ID" value="GFC87862.1"/>
    <property type="molecule type" value="Genomic_DNA"/>
</dbReference>
<proteinExistence type="predicted"/>
<dbReference type="AlphaFoldDB" id="A0A699RUG5"/>
<accession>A0A699RUG5</accession>
<organism evidence="1">
    <name type="scientific">Tanacetum cinerariifolium</name>
    <name type="common">Dalmatian daisy</name>
    <name type="synonym">Chrysanthemum cinerariifolium</name>
    <dbReference type="NCBI Taxonomy" id="118510"/>
    <lineage>
        <taxon>Eukaryota</taxon>
        <taxon>Viridiplantae</taxon>
        <taxon>Streptophyta</taxon>
        <taxon>Embryophyta</taxon>
        <taxon>Tracheophyta</taxon>
        <taxon>Spermatophyta</taxon>
        <taxon>Magnoliopsida</taxon>
        <taxon>eudicotyledons</taxon>
        <taxon>Gunneridae</taxon>
        <taxon>Pentapetalae</taxon>
        <taxon>asterids</taxon>
        <taxon>campanulids</taxon>
        <taxon>Asterales</taxon>
        <taxon>Asteraceae</taxon>
        <taxon>Asteroideae</taxon>
        <taxon>Anthemideae</taxon>
        <taxon>Anthemidinae</taxon>
        <taxon>Tanacetum</taxon>
    </lineage>
</organism>
<gene>
    <name evidence="1" type="ORF">Tci_859832</name>
</gene>
<protein>
    <submittedName>
        <fullName evidence="1">Uncharacterized protein</fullName>
    </submittedName>
</protein>
<feature type="non-terminal residue" evidence="1">
    <location>
        <position position="1"/>
    </location>
</feature>
<evidence type="ECO:0000313" key="1">
    <source>
        <dbReference type="EMBL" id="GFC87862.1"/>
    </source>
</evidence>
<comment type="caution">
    <text evidence="1">The sequence shown here is derived from an EMBL/GenBank/DDBJ whole genome shotgun (WGS) entry which is preliminary data.</text>
</comment>
<reference evidence="1" key="1">
    <citation type="journal article" date="2019" name="Sci. Rep.">
        <title>Draft genome of Tanacetum cinerariifolium, the natural source of mosquito coil.</title>
        <authorList>
            <person name="Yamashiro T."/>
            <person name="Shiraishi A."/>
            <person name="Satake H."/>
            <person name="Nakayama K."/>
        </authorList>
    </citation>
    <scope>NUCLEOTIDE SEQUENCE</scope>
</reference>